<feature type="non-terminal residue" evidence="2">
    <location>
        <position position="324"/>
    </location>
</feature>
<name>A0A6J4IR48_9PROT</name>
<reference evidence="2" key="1">
    <citation type="submission" date="2020-02" db="EMBL/GenBank/DDBJ databases">
        <authorList>
            <person name="Meier V. D."/>
        </authorList>
    </citation>
    <scope>NUCLEOTIDE SEQUENCE</scope>
    <source>
        <strain evidence="2">AVDCRST_MAG08</strain>
    </source>
</reference>
<feature type="compositionally biased region" description="Basic and acidic residues" evidence="1">
    <location>
        <begin position="132"/>
        <end position="142"/>
    </location>
</feature>
<protein>
    <submittedName>
        <fullName evidence="2">BUG/TctC family periplasmic protein</fullName>
    </submittedName>
</protein>
<feature type="non-terminal residue" evidence="2">
    <location>
        <position position="1"/>
    </location>
</feature>
<feature type="region of interest" description="Disordered" evidence="1">
    <location>
        <begin position="132"/>
        <end position="324"/>
    </location>
</feature>
<feature type="compositionally biased region" description="Basic and acidic residues" evidence="1">
    <location>
        <begin position="213"/>
        <end position="241"/>
    </location>
</feature>
<dbReference type="EMBL" id="CADCTG010000184">
    <property type="protein sequence ID" value="CAA9256987.1"/>
    <property type="molecule type" value="Genomic_DNA"/>
</dbReference>
<feature type="region of interest" description="Disordered" evidence="1">
    <location>
        <begin position="1"/>
        <end position="110"/>
    </location>
</feature>
<evidence type="ECO:0000256" key="1">
    <source>
        <dbReference type="SAM" id="MobiDB-lite"/>
    </source>
</evidence>
<dbReference type="AlphaFoldDB" id="A0A6J4IR48"/>
<feature type="compositionally biased region" description="Basic residues" evidence="1">
    <location>
        <begin position="290"/>
        <end position="301"/>
    </location>
</feature>
<feature type="compositionally biased region" description="Gly residues" evidence="1">
    <location>
        <begin position="12"/>
        <end position="24"/>
    </location>
</feature>
<organism evidence="2">
    <name type="scientific">uncultured Acetobacteraceae bacterium</name>
    <dbReference type="NCBI Taxonomy" id="169975"/>
    <lineage>
        <taxon>Bacteria</taxon>
        <taxon>Pseudomonadati</taxon>
        <taxon>Pseudomonadota</taxon>
        <taxon>Alphaproteobacteria</taxon>
        <taxon>Acetobacterales</taxon>
        <taxon>Acetobacteraceae</taxon>
        <taxon>environmental samples</taxon>
    </lineage>
</organism>
<evidence type="ECO:0000313" key="2">
    <source>
        <dbReference type="EMBL" id="CAA9256987.1"/>
    </source>
</evidence>
<sequence length="324" mass="33462">ARTVAWPAGAAFGRGGPGLGGAGVGADRLSGPAVDAGGPVPARRLHRRHGAAPRGTHVAPARPARAGGEPARRRHRGRRGSGRPQRARRLHGAGQLRHHAHHQPAPDAEPALPAGVLRARLAAGDLAVRVPRPEPAARDHPGVRGAGQSAAWATQLRHQRPVELQQHRRGARLGSAGHPDAGRDLPRRLGAAQRLRRGHAGPAGGGRQFGHRPAPERAGPHPGLDRRGADARHAGHTDLRRSGAGGGGPDLVRPRGAGAHARGGDRAPVRRGVARLAGADLARAPAQRGPVRHRLLARRIRGLPGPGDGPLAPAPPAHEHQGGL</sequence>
<feature type="compositionally biased region" description="Low complexity" evidence="1">
    <location>
        <begin position="59"/>
        <end position="69"/>
    </location>
</feature>
<proteinExistence type="predicted"/>
<feature type="compositionally biased region" description="Basic residues" evidence="1">
    <location>
        <begin position="72"/>
        <end position="102"/>
    </location>
</feature>
<accession>A0A6J4IR48</accession>
<gene>
    <name evidence="2" type="ORF">AVDCRST_MAG08-2513</name>
</gene>